<feature type="compositionally biased region" description="Low complexity" evidence="2">
    <location>
        <begin position="1"/>
        <end position="18"/>
    </location>
</feature>
<evidence type="ECO:0000313" key="5">
    <source>
        <dbReference type="Proteomes" id="UP001143474"/>
    </source>
</evidence>
<gene>
    <name evidence="4" type="ORF">GCM10017600_43680</name>
</gene>
<dbReference type="Proteomes" id="UP001143474">
    <property type="component" value="Unassembled WGS sequence"/>
</dbReference>
<feature type="region of interest" description="Disordered" evidence="2">
    <location>
        <begin position="1"/>
        <end position="28"/>
    </location>
</feature>
<dbReference type="InterPro" id="IPR015797">
    <property type="entry name" value="NUDIX_hydrolase-like_dom_sf"/>
</dbReference>
<reference evidence="4" key="2">
    <citation type="submission" date="2023-01" db="EMBL/GenBank/DDBJ databases">
        <authorList>
            <person name="Sun Q."/>
            <person name="Evtushenko L."/>
        </authorList>
    </citation>
    <scope>NUCLEOTIDE SEQUENCE</scope>
    <source>
        <strain evidence="4">VKM Ac-2007</strain>
    </source>
</reference>
<comment type="caution">
    <text evidence="4">The sequence shown here is derived from an EMBL/GenBank/DDBJ whole genome shotgun (WGS) entry which is preliminary data.</text>
</comment>
<dbReference type="PANTHER" id="PTHR11839">
    <property type="entry name" value="UDP/ADP-SUGAR PYROPHOSPHATASE"/>
    <property type="match status" value="1"/>
</dbReference>
<keyword evidence="5" id="KW-1185">Reference proteome</keyword>
<dbReference type="PROSITE" id="PS51462">
    <property type="entry name" value="NUDIX"/>
    <property type="match status" value="1"/>
</dbReference>
<evidence type="ECO:0000256" key="1">
    <source>
        <dbReference type="ARBA" id="ARBA00022801"/>
    </source>
</evidence>
<reference evidence="4" key="1">
    <citation type="journal article" date="2014" name="Int. J. Syst. Evol. Microbiol.">
        <title>Complete genome sequence of Corynebacterium casei LMG S-19264T (=DSM 44701T), isolated from a smear-ripened cheese.</title>
        <authorList>
            <consortium name="US DOE Joint Genome Institute (JGI-PGF)"/>
            <person name="Walter F."/>
            <person name="Albersmeier A."/>
            <person name="Kalinowski J."/>
            <person name="Ruckert C."/>
        </authorList>
    </citation>
    <scope>NUCLEOTIDE SEQUENCE</scope>
    <source>
        <strain evidence="4">VKM Ac-2007</strain>
    </source>
</reference>
<dbReference type="GO" id="GO:0006753">
    <property type="term" value="P:nucleoside phosphate metabolic process"/>
    <property type="evidence" value="ECO:0007669"/>
    <property type="project" value="TreeGrafter"/>
</dbReference>
<dbReference type="RefSeq" id="WP_271219359.1">
    <property type="nucleotide sequence ID" value="NZ_BSEV01000009.1"/>
</dbReference>
<dbReference type="GO" id="GO:0005829">
    <property type="term" value="C:cytosol"/>
    <property type="evidence" value="ECO:0007669"/>
    <property type="project" value="TreeGrafter"/>
</dbReference>
<name>A0A9W6MEB8_9ACTN</name>
<dbReference type="AlphaFoldDB" id="A0A9W6MEB8"/>
<accession>A0A9W6MEB8</accession>
<dbReference type="Pfam" id="PF00293">
    <property type="entry name" value="NUDIX"/>
    <property type="match status" value="1"/>
</dbReference>
<organism evidence="4 5">
    <name type="scientific">Streptosporangium carneum</name>
    <dbReference type="NCBI Taxonomy" id="47481"/>
    <lineage>
        <taxon>Bacteria</taxon>
        <taxon>Bacillati</taxon>
        <taxon>Actinomycetota</taxon>
        <taxon>Actinomycetes</taxon>
        <taxon>Streptosporangiales</taxon>
        <taxon>Streptosporangiaceae</taxon>
        <taxon>Streptosporangium</taxon>
    </lineage>
</organism>
<evidence type="ECO:0000259" key="3">
    <source>
        <dbReference type="PROSITE" id="PS51462"/>
    </source>
</evidence>
<dbReference type="GO" id="GO:0016787">
    <property type="term" value="F:hydrolase activity"/>
    <property type="evidence" value="ECO:0007669"/>
    <property type="project" value="UniProtKB-KW"/>
</dbReference>
<dbReference type="InterPro" id="IPR000086">
    <property type="entry name" value="NUDIX_hydrolase_dom"/>
</dbReference>
<dbReference type="SUPFAM" id="SSF55811">
    <property type="entry name" value="Nudix"/>
    <property type="match status" value="1"/>
</dbReference>
<dbReference type="GO" id="GO:0019693">
    <property type="term" value="P:ribose phosphate metabolic process"/>
    <property type="evidence" value="ECO:0007669"/>
    <property type="project" value="TreeGrafter"/>
</dbReference>
<evidence type="ECO:0000256" key="2">
    <source>
        <dbReference type="SAM" id="MobiDB-lite"/>
    </source>
</evidence>
<keyword evidence="1 4" id="KW-0378">Hydrolase</keyword>
<dbReference type="EMBL" id="BSEV01000009">
    <property type="protein sequence ID" value="GLK10962.1"/>
    <property type="molecule type" value="Genomic_DNA"/>
</dbReference>
<feature type="domain" description="Nudix hydrolase" evidence="3">
    <location>
        <begin position="71"/>
        <end position="207"/>
    </location>
</feature>
<dbReference type="PANTHER" id="PTHR11839:SF31">
    <property type="entry name" value="ADP-RIBOSE PYROPHOSPHATASE"/>
    <property type="match status" value="1"/>
</dbReference>
<proteinExistence type="predicted"/>
<protein>
    <submittedName>
        <fullName evidence="4">NUDIX hydrolase</fullName>
    </submittedName>
</protein>
<sequence length="230" mass="24943">MSDLASGPASAPPGKAAPEPAPVSGSAPDVVDLPEEWKVVSSVEHFSGRVITVVTDAVLMPDEEVVNRDYAVHPGSVAVLALDERERVLMIRQYRHAARRLLWELPAGLRDVEDEPLHVAAARELAEEAGYRAATWHTLVDAFTSPGMTDERTRIFLARDLTLIPEGELDFVRRHEESDMPVVWIPLSDAVRRALEGMIHNSQAVAGILAAYAASADAFASLRPADAPEA</sequence>
<dbReference type="Gene3D" id="3.90.79.10">
    <property type="entry name" value="Nucleoside Triphosphate Pyrophosphohydrolase"/>
    <property type="match status" value="1"/>
</dbReference>
<evidence type="ECO:0000313" key="4">
    <source>
        <dbReference type="EMBL" id="GLK10962.1"/>
    </source>
</evidence>